<dbReference type="PANTHER" id="PTHR21179">
    <property type="entry name" value="SERINE-TYPE ENDOPEPTIDASE INHIBITOR"/>
    <property type="match status" value="1"/>
</dbReference>
<dbReference type="PhylomeDB" id="D6W9Q0"/>
<evidence type="ECO:0000259" key="3">
    <source>
        <dbReference type="PROSITE" id="PS51465"/>
    </source>
</evidence>
<dbReference type="InterPro" id="IPR002350">
    <property type="entry name" value="Kazal_dom"/>
</dbReference>
<evidence type="ECO:0000313" key="4">
    <source>
        <dbReference type="EMBL" id="EEZ98526.1"/>
    </source>
</evidence>
<dbReference type="SUPFAM" id="SSF100895">
    <property type="entry name" value="Kazal-type serine protease inhibitors"/>
    <property type="match status" value="1"/>
</dbReference>
<gene>
    <name evidence="4" type="primary">AUGUSTUS-3.0.2_01030</name>
    <name evidence="4" type="ORF">TcasGA2_TC001030</name>
</gene>
<name>D6W9Q0_TRICA</name>
<accession>D6W9Q0</accession>
<feature type="compositionally biased region" description="Low complexity" evidence="1">
    <location>
        <begin position="48"/>
        <end position="82"/>
    </location>
</feature>
<sequence length="137" mass="14720">MFVKLGFFVLAVLILHSSASPRVRRQGFSWGDEDGNFSGNELRPGPRPTTQAPRPRPTTQAPRPRPTTRTTQAGGGTTTTTPSPAYSACIRQCPTTPQYNPICGNNGVTYPNESHLSCANRCGLSVQRAFGGTCQPL</sequence>
<evidence type="ECO:0000256" key="1">
    <source>
        <dbReference type="SAM" id="MobiDB-lite"/>
    </source>
</evidence>
<dbReference type="OrthoDB" id="126772at2759"/>
<dbReference type="OMA" id="NESHLSC"/>
<dbReference type="CDD" id="cd00104">
    <property type="entry name" value="KAZAL_FS"/>
    <property type="match status" value="1"/>
</dbReference>
<dbReference type="Gene3D" id="3.30.60.30">
    <property type="match status" value="1"/>
</dbReference>
<protein>
    <recommendedName>
        <fullName evidence="3">Kazal-like domain-containing protein</fullName>
    </recommendedName>
</protein>
<evidence type="ECO:0000256" key="2">
    <source>
        <dbReference type="SAM" id="SignalP"/>
    </source>
</evidence>
<feature type="signal peptide" evidence="2">
    <location>
        <begin position="1"/>
        <end position="19"/>
    </location>
</feature>
<dbReference type="eggNOG" id="ENOG502SC6S">
    <property type="taxonomic scope" value="Eukaryota"/>
</dbReference>
<feature type="chain" id="PRO_5003089340" description="Kazal-like domain-containing protein" evidence="2">
    <location>
        <begin position="20"/>
        <end position="137"/>
    </location>
</feature>
<evidence type="ECO:0000313" key="5">
    <source>
        <dbReference type="Proteomes" id="UP000007266"/>
    </source>
</evidence>
<dbReference type="KEGG" id="tca:100141718"/>
<feature type="domain" description="Kazal-like" evidence="3">
    <location>
        <begin position="83"/>
        <end position="136"/>
    </location>
</feature>
<dbReference type="EMBL" id="KQ971312">
    <property type="protein sequence ID" value="EEZ98526.1"/>
    <property type="molecule type" value="Genomic_DNA"/>
</dbReference>
<dbReference type="Pfam" id="PF07648">
    <property type="entry name" value="Kazal_2"/>
    <property type="match status" value="1"/>
</dbReference>
<dbReference type="PANTHER" id="PTHR21179:SF1">
    <property type="entry name" value="KAZ1-TYPE SERINE PROTEASE INHIBITOR-LIKE PROTEIN TYPE EPSILON-RELATED"/>
    <property type="match status" value="1"/>
</dbReference>
<proteinExistence type="predicted"/>
<reference evidence="4 5" key="1">
    <citation type="journal article" date="2008" name="Nature">
        <title>The genome of the model beetle and pest Tribolium castaneum.</title>
        <authorList>
            <consortium name="Tribolium Genome Sequencing Consortium"/>
            <person name="Richards S."/>
            <person name="Gibbs R.A."/>
            <person name="Weinstock G.M."/>
            <person name="Brown S.J."/>
            <person name="Denell R."/>
            <person name="Beeman R.W."/>
            <person name="Gibbs R."/>
            <person name="Beeman R.W."/>
            <person name="Brown S.J."/>
            <person name="Bucher G."/>
            <person name="Friedrich M."/>
            <person name="Grimmelikhuijzen C.J."/>
            <person name="Klingler M."/>
            <person name="Lorenzen M."/>
            <person name="Richards S."/>
            <person name="Roth S."/>
            <person name="Schroder R."/>
            <person name="Tautz D."/>
            <person name="Zdobnov E.M."/>
            <person name="Muzny D."/>
            <person name="Gibbs R.A."/>
            <person name="Weinstock G.M."/>
            <person name="Attaway T."/>
            <person name="Bell S."/>
            <person name="Buhay C.J."/>
            <person name="Chandrabose M.N."/>
            <person name="Chavez D."/>
            <person name="Clerk-Blankenburg K.P."/>
            <person name="Cree A."/>
            <person name="Dao M."/>
            <person name="Davis C."/>
            <person name="Chacko J."/>
            <person name="Dinh H."/>
            <person name="Dugan-Rocha S."/>
            <person name="Fowler G."/>
            <person name="Garner T.T."/>
            <person name="Garnes J."/>
            <person name="Gnirke A."/>
            <person name="Hawes A."/>
            <person name="Hernandez J."/>
            <person name="Hines S."/>
            <person name="Holder M."/>
            <person name="Hume J."/>
            <person name="Jhangiani S.N."/>
            <person name="Joshi V."/>
            <person name="Khan Z.M."/>
            <person name="Jackson L."/>
            <person name="Kovar C."/>
            <person name="Kowis A."/>
            <person name="Lee S."/>
            <person name="Lewis L.R."/>
            <person name="Margolis J."/>
            <person name="Morgan M."/>
            <person name="Nazareth L.V."/>
            <person name="Nguyen N."/>
            <person name="Okwuonu G."/>
            <person name="Parker D."/>
            <person name="Richards S."/>
            <person name="Ruiz S.J."/>
            <person name="Santibanez J."/>
            <person name="Savard J."/>
            <person name="Scherer S.E."/>
            <person name="Schneider B."/>
            <person name="Sodergren E."/>
            <person name="Tautz D."/>
            <person name="Vattahil S."/>
            <person name="Villasana D."/>
            <person name="White C.S."/>
            <person name="Wright R."/>
            <person name="Park Y."/>
            <person name="Beeman R.W."/>
            <person name="Lord J."/>
            <person name="Oppert B."/>
            <person name="Lorenzen M."/>
            <person name="Brown S."/>
            <person name="Wang L."/>
            <person name="Savard J."/>
            <person name="Tautz D."/>
            <person name="Richards S."/>
            <person name="Weinstock G."/>
            <person name="Gibbs R.A."/>
            <person name="Liu Y."/>
            <person name="Worley K."/>
            <person name="Weinstock G."/>
            <person name="Elsik C.G."/>
            <person name="Reese J.T."/>
            <person name="Elhaik E."/>
            <person name="Landan G."/>
            <person name="Graur D."/>
            <person name="Arensburger P."/>
            <person name="Atkinson P."/>
            <person name="Beeman R.W."/>
            <person name="Beidler J."/>
            <person name="Brown S.J."/>
            <person name="Demuth J.P."/>
            <person name="Drury D.W."/>
            <person name="Du Y.Z."/>
            <person name="Fujiwara H."/>
            <person name="Lorenzen M."/>
            <person name="Maselli V."/>
            <person name="Osanai M."/>
            <person name="Park Y."/>
            <person name="Robertson H.M."/>
            <person name="Tu Z."/>
            <person name="Wang J.J."/>
            <person name="Wang S."/>
            <person name="Richards S."/>
            <person name="Song H."/>
            <person name="Zhang L."/>
            <person name="Sodergren E."/>
            <person name="Werner D."/>
            <person name="Stanke M."/>
            <person name="Morgenstern B."/>
            <person name="Solovyev V."/>
            <person name="Kosarev P."/>
            <person name="Brown G."/>
            <person name="Chen H.C."/>
            <person name="Ermolaeva O."/>
            <person name="Hlavina W."/>
            <person name="Kapustin Y."/>
            <person name="Kiryutin B."/>
            <person name="Kitts P."/>
            <person name="Maglott D."/>
            <person name="Pruitt K."/>
            <person name="Sapojnikov V."/>
            <person name="Souvorov A."/>
            <person name="Mackey A.J."/>
            <person name="Waterhouse R.M."/>
            <person name="Wyder S."/>
            <person name="Zdobnov E.M."/>
            <person name="Zdobnov E.M."/>
            <person name="Wyder S."/>
            <person name="Kriventseva E.V."/>
            <person name="Kadowaki T."/>
            <person name="Bork P."/>
            <person name="Aranda M."/>
            <person name="Bao R."/>
            <person name="Beermann A."/>
            <person name="Berns N."/>
            <person name="Bolognesi R."/>
            <person name="Bonneton F."/>
            <person name="Bopp D."/>
            <person name="Brown S.J."/>
            <person name="Bucher G."/>
            <person name="Butts T."/>
            <person name="Chaumot A."/>
            <person name="Denell R.E."/>
            <person name="Ferrier D.E."/>
            <person name="Friedrich M."/>
            <person name="Gordon C.M."/>
            <person name="Jindra M."/>
            <person name="Klingler M."/>
            <person name="Lan Q."/>
            <person name="Lattorff H.M."/>
            <person name="Laudet V."/>
            <person name="von Levetsow C."/>
            <person name="Liu Z."/>
            <person name="Lutz R."/>
            <person name="Lynch J.A."/>
            <person name="da Fonseca R.N."/>
            <person name="Posnien N."/>
            <person name="Reuter R."/>
            <person name="Roth S."/>
            <person name="Savard J."/>
            <person name="Schinko J.B."/>
            <person name="Schmitt C."/>
            <person name="Schoppmeier M."/>
            <person name="Schroder R."/>
            <person name="Shippy T.D."/>
            <person name="Simonnet F."/>
            <person name="Marques-Souza H."/>
            <person name="Tautz D."/>
            <person name="Tomoyasu Y."/>
            <person name="Trauner J."/>
            <person name="Van der Zee M."/>
            <person name="Vervoort M."/>
            <person name="Wittkopp N."/>
            <person name="Wimmer E.A."/>
            <person name="Yang X."/>
            <person name="Jones A.K."/>
            <person name="Sattelle D.B."/>
            <person name="Ebert P.R."/>
            <person name="Nelson D."/>
            <person name="Scott J.G."/>
            <person name="Beeman R.W."/>
            <person name="Muthukrishnan S."/>
            <person name="Kramer K.J."/>
            <person name="Arakane Y."/>
            <person name="Beeman R.W."/>
            <person name="Zhu Q."/>
            <person name="Hogenkamp D."/>
            <person name="Dixit R."/>
            <person name="Oppert B."/>
            <person name="Jiang H."/>
            <person name="Zou Z."/>
            <person name="Marshall J."/>
            <person name="Elpidina E."/>
            <person name="Vinokurov K."/>
            <person name="Oppert C."/>
            <person name="Zou Z."/>
            <person name="Evans J."/>
            <person name="Lu Z."/>
            <person name="Zhao P."/>
            <person name="Sumathipala N."/>
            <person name="Altincicek B."/>
            <person name="Vilcinskas A."/>
            <person name="Williams M."/>
            <person name="Hultmark D."/>
            <person name="Hetru C."/>
            <person name="Jiang H."/>
            <person name="Grimmelikhuijzen C.J."/>
            <person name="Hauser F."/>
            <person name="Cazzamali G."/>
            <person name="Williamson M."/>
            <person name="Park Y."/>
            <person name="Li B."/>
            <person name="Tanaka Y."/>
            <person name="Predel R."/>
            <person name="Neupert S."/>
            <person name="Schachtner J."/>
            <person name="Verleyen P."/>
            <person name="Raible F."/>
            <person name="Bork P."/>
            <person name="Friedrich M."/>
            <person name="Walden K.K."/>
            <person name="Robertson H.M."/>
            <person name="Angeli S."/>
            <person name="Foret S."/>
            <person name="Bucher G."/>
            <person name="Schuetz S."/>
            <person name="Maleszka R."/>
            <person name="Wimmer E.A."/>
            <person name="Beeman R.W."/>
            <person name="Lorenzen M."/>
            <person name="Tomoyasu Y."/>
            <person name="Miller S.C."/>
            <person name="Grossmann D."/>
            <person name="Bucher G."/>
        </authorList>
    </citation>
    <scope>NUCLEOTIDE SEQUENCE [LARGE SCALE GENOMIC DNA]</scope>
    <source>
        <strain evidence="4 5">Georgia GA2</strain>
    </source>
</reference>
<organism evidence="4 5">
    <name type="scientific">Tribolium castaneum</name>
    <name type="common">Red flour beetle</name>
    <dbReference type="NCBI Taxonomy" id="7070"/>
    <lineage>
        <taxon>Eukaryota</taxon>
        <taxon>Metazoa</taxon>
        <taxon>Ecdysozoa</taxon>
        <taxon>Arthropoda</taxon>
        <taxon>Hexapoda</taxon>
        <taxon>Insecta</taxon>
        <taxon>Pterygota</taxon>
        <taxon>Neoptera</taxon>
        <taxon>Endopterygota</taxon>
        <taxon>Coleoptera</taxon>
        <taxon>Polyphaga</taxon>
        <taxon>Cucujiformia</taxon>
        <taxon>Tenebrionidae</taxon>
        <taxon>Tenebrionidae incertae sedis</taxon>
        <taxon>Tribolium</taxon>
    </lineage>
</organism>
<reference evidence="4 5" key="2">
    <citation type="journal article" date="2010" name="Nucleic Acids Res.">
        <title>BeetleBase in 2010: revisions to provide comprehensive genomic information for Tribolium castaneum.</title>
        <authorList>
            <person name="Kim H.S."/>
            <person name="Murphy T."/>
            <person name="Xia J."/>
            <person name="Caragea D."/>
            <person name="Park Y."/>
            <person name="Beeman R.W."/>
            <person name="Lorenzen M.D."/>
            <person name="Butcher S."/>
            <person name="Manak J.R."/>
            <person name="Brown S.J."/>
        </authorList>
    </citation>
    <scope>GENOME REANNOTATION</scope>
    <source>
        <strain evidence="4 5">Georgia GA2</strain>
    </source>
</reference>
<dbReference type="AlphaFoldDB" id="D6W9Q0"/>
<feature type="region of interest" description="Disordered" evidence="1">
    <location>
        <begin position="25"/>
        <end position="86"/>
    </location>
</feature>
<dbReference type="SMART" id="SM00280">
    <property type="entry name" value="KAZAL"/>
    <property type="match status" value="1"/>
</dbReference>
<dbReference type="HOGENOM" id="CLU_1867738_0_0_1"/>
<dbReference type="GO" id="GO:0004867">
    <property type="term" value="F:serine-type endopeptidase inhibitor activity"/>
    <property type="evidence" value="ECO:0007669"/>
    <property type="project" value="InterPro"/>
</dbReference>
<dbReference type="Proteomes" id="UP000007266">
    <property type="component" value="Linkage group 2"/>
</dbReference>
<dbReference type="InterPro" id="IPR036058">
    <property type="entry name" value="Kazal_dom_sf"/>
</dbReference>
<dbReference type="PROSITE" id="PS51465">
    <property type="entry name" value="KAZAL_2"/>
    <property type="match status" value="1"/>
</dbReference>
<keyword evidence="5" id="KW-1185">Reference proteome</keyword>
<dbReference type="InterPro" id="IPR039932">
    <property type="entry name" value="Spink4-like"/>
</dbReference>
<keyword evidence="2" id="KW-0732">Signal</keyword>